<dbReference type="InterPro" id="IPR009057">
    <property type="entry name" value="Homeodomain-like_sf"/>
</dbReference>
<dbReference type="Pfam" id="PF04255">
    <property type="entry name" value="DUF433"/>
    <property type="match status" value="1"/>
</dbReference>
<organism evidence="1 2">
    <name type="scientific">Candidatus Scalindua rubra</name>
    <dbReference type="NCBI Taxonomy" id="1872076"/>
    <lineage>
        <taxon>Bacteria</taxon>
        <taxon>Pseudomonadati</taxon>
        <taxon>Planctomycetota</taxon>
        <taxon>Candidatus Brocadiia</taxon>
        <taxon>Candidatus Brocadiales</taxon>
        <taxon>Candidatus Scalinduaceae</taxon>
        <taxon>Candidatus Scalindua</taxon>
    </lineage>
</organism>
<name>A0A1E3X2M2_9BACT</name>
<sequence length="81" mass="9008">MNVLDRITVDPEICLGQPTVRGMRITVSVILKQIASGMTTKEILKAYPELEEEDIMQAIKYAAWTSSEKVKIIPMKGTVNA</sequence>
<protein>
    <recommendedName>
        <fullName evidence="3">DUF433 domain-containing protein</fullName>
    </recommendedName>
</protein>
<dbReference type="PANTHER" id="PTHR34849:SF3">
    <property type="entry name" value="SSR2962 PROTEIN"/>
    <property type="match status" value="1"/>
</dbReference>
<dbReference type="Gene3D" id="1.10.10.10">
    <property type="entry name" value="Winged helix-like DNA-binding domain superfamily/Winged helix DNA-binding domain"/>
    <property type="match status" value="1"/>
</dbReference>
<proteinExistence type="predicted"/>
<evidence type="ECO:0008006" key="3">
    <source>
        <dbReference type="Google" id="ProtNLM"/>
    </source>
</evidence>
<dbReference type="AlphaFoldDB" id="A0A1E3X2M2"/>
<dbReference type="SUPFAM" id="SSF46689">
    <property type="entry name" value="Homeodomain-like"/>
    <property type="match status" value="1"/>
</dbReference>
<dbReference type="Proteomes" id="UP000094056">
    <property type="component" value="Unassembled WGS sequence"/>
</dbReference>
<dbReference type="PANTHER" id="PTHR34849">
    <property type="entry name" value="SSL5025 PROTEIN"/>
    <property type="match status" value="1"/>
</dbReference>
<reference evidence="1 2" key="1">
    <citation type="submission" date="2016-07" db="EMBL/GenBank/DDBJ databases">
        <title>Draft genome of Scalindua rubra, obtained from a brine-seawater interface in the Red Sea, sheds light on salt adaptation in anammox bacteria.</title>
        <authorList>
            <person name="Speth D.R."/>
            <person name="Lagkouvardos I."/>
            <person name="Wang Y."/>
            <person name="Qian P.-Y."/>
            <person name="Dutilh B.E."/>
            <person name="Jetten M.S."/>
        </authorList>
    </citation>
    <scope>NUCLEOTIDE SEQUENCE [LARGE SCALE GENOMIC DNA]</scope>
    <source>
        <strain evidence="1">BSI-1</strain>
    </source>
</reference>
<comment type="caution">
    <text evidence="1">The sequence shown here is derived from an EMBL/GenBank/DDBJ whole genome shotgun (WGS) entry which is preliminary data.</text>
</comment>
<dbReference type="PATRIC" id="fig|1872076.5.peg.6023"/>
<dbReference type="EMBL" id="MAYW01000343">
    <property type="protein sequence ID" value="ODS29886.1"/>
    <property type="molecule type" value="Genomic_DNA"/>
</dbReference>
<dbReference type="InterPro" id="IPR007367">
    <property type="entry name" value="DUF433"/>
</dbReference>
<evidence type="ECO:0000313" key="2">
    <source>
        <dbReference type="Proteomes" id="UP000094056"/>
    </source>
</evidence>
<dbReference type="InterPro" id="IPR036388">
    <property type="entry name" value="WH-like_DNA-bd_sf"/>
</dbReference>
<accession>A0A1E3X2M2</accession>
<evidence type="ECO:0000313" key="1">
    <source>
        <dbReference type="EMBL" id="ODS29886.1"/>
    </source>
</evidence>
<gene>
    <name evidence="1" type="ORF">SCARUB_05008</name>
</gene>